<proteinExistence type="predicted"/>
<sequence>KSNEFYRFCNCHGHCCKRCCNSGPCCCSSHSCRSYHHGEKRRFCRRDFYSNGRPSCCNRLQRCGRSRNGCRSCHHGEKRRVCRRDYYSKLGWRKGIVSGSRHKKLKPNSSPGASPFVHLLLPQPRMYPWSRYDSGAKKRARRARLEASNKPQTNALHKYFKKTEKLDEPVGNDDEFDEHMDDENQETDGNEEDDGNQETRAPFFISS</sequence>
<comment type="caution">
    <text evidence="2">The sequence shown here is derived from an EMBL/GenBank/DDBJ whole genome shotgun (WGS) entry which is preliminary data.</text>
</comment>
<feature type="region of interest" description="Disordered" evidence="1">
    <location>
        <begin position="140"/>
        <end position="207"/>
    </location>
</feature>
<dbReference type="EMBL" id="CABITT030000005">
    <property type="protein sequence ID" value="VVB04018.1"/>
    <property type="molecule type" value="Genomic_DNA"/>
</dbReference>
<feature type="compositionally biased region" description="Acidic residues" evidence="1">
    <location>
        <begin position="170"/>
        <end position="196"/>
    </location>
</feature>
<dbReference type="AlphaFoldDB" id="A0A565BRM1"/>
<evidence type="ECO:0000313" key="2">
    <source>
        <dbReference type="EMBL" id="VVB04018.1"/>
    </source>
</evidence>
<accession>A0A565BRM1</accession>
<evidence type="ECO:0000313" key="3">
    <source>
        <dbReference type="Proteomes" id="UP000489600"/>
    </source>
</evidence>
<organism evidence="2 3">
    <name type="scientific">Arabis nemorensis</name>
    <dbReference type="NCBI Taxonomy" id="586526"/>
    <lineage>
        <taxon>Eukaryota</taxon>
        <taxon>Viridiplantae</taxon>
        <taxon>Streptophyta</taxon>
        <taxon>Embryophyta</taxon>
        <taxon>Tracheophyta</taxon>
        <taxon>Spermatophyta</taxon>
        <taxon>Magnoliopsida</taxon>
        <taxon>eudicotyledons</taxon>
        <taxon>Gunneridae</taxon>
        <taxon>Pentapetalae</taxon>
        <taxon>rosids</taxon>
        <taxon>malvids</taxon>
        <taxon>Brassicales</taxon>
        <taxon>Brassicaceae</taxon>
        <taxon>Arabideae</taxon>
        <taxon>Arabis</taxon>
    </lineage>
</organism>
<reference evidence="2" key="1">
    <citation type="submission" date="2019-07" db="EMBL/GenBank/DDBJ databases">
        <authorList>
            <person name="Dittberner H."/>
        </authorList>
    </citation>
    <scope>NUCLEOTIDE SEQUENCE [LARGE SCALE GENOMIC DNA]</scope>
</reference>
<gene>
    <name evidence="2" type="ORF">ANE_LOCUS14462</name>
</gene>
<keyword evidence="3" id="KW-1185">Reference proteome</keyword>
<evidence type="ECO:0000256" key="1">
    <source>
        <dbReference type="SAM" id="MobiDB-lite"/>
    </source>
</evidence>
<dbReference type="Proteomes" id="UP000489600">
    <property type="component" value="Unassembled WGS sequence"/>
</dbReference>
<protein>
    <submittedName>
        <fullName evidence="2">Uncharacterized protein</fullName>
    </submittedName>
</protein>
<name>A0A565BRM1_9BRAS</name>
<feature type="non-terminal residue" evidence="2">
    <location>
        <position position="1"/>
    </location>
</feature>